<keyword evidence="1" id="KW-1133">Transmembrane helix</keyword>
<comment type="caution">
    <text evidence="2">The sequence shown here is derived from an EMBL/GenBank/DDBJ whole genome shotgun (WGS) entry which is preliminary data.</text>
</comment>
<gene>
    <name evidence="2" type="ORF">ACFQO8_11350</name>
</gene>
<accession>A0ABW2PMM6</accession>
<organism evidence="2 3">
    <name type="scientific">Exiguobacterium aestuarii</name>
    <dbReference type="NCBI Taxonomy" id="273527"/>
    <lineage>
        <taxon>Bacteria</taxon>
        <taxon>Bacillati</taxon>
        <taxon>Bacillota</taxon>
        <taxon>Bacilli</taxon>
        <taxon>Bacillales</taxon>
        <taxon>Bacillales Family XII. Incertae Sedis</taxon>
        <taxon>Exiguobacterium</taxon>
    </lineage>
</organism>
<feature type="transmembrane region" description="Helical" evidence="1">
    <location>
        <begin position="278"/>
        <end position="297"/>
    </location>
</feature>
<keyword evidence="3" id="KW-1185">Reference proteome</keyword>
<dbReference type="Pfam" id="PF05975">
    <property type="entry name" value="EcsB"/>
    <property type="match status" value="1"/>
</dbReference>
<evidence type="ECO:0000313" key="3">
    <source>
        <dbReference type="Proteomes" id="UP001596439"/>
    </source>
</evidence>
<reference evidence="3" key="1">
    <citation type="journal article" date="2019" name="Int. J. Syst. Evol. Microbiol.">
        <title>The Global Catalogue of Microorganisms (GCM) 10K type strain sequencing project: providing services to taxonomists for standard genome sequencing and annotation.</title>
        <authorList>
            <consortium name="The Broad Institute Genomics Platform"/>
            <consortium name="The Broad Institute Genome Sequencing Center for Infectious Disease"/>
            <person name="Wu L."/>
            <person name="Ma J."/>
        </authorList>
    </citation>
    <scope>NUCLEOTIDE SEQUENCE [LARGE SCALE GENOMIC DNA]</scope>
    <source>
        <strain evidence="3">CCUG 55590</strain>
    </source>
</reference>
<feature type="transmembrane region" description="Helical" evidence="1">
    <location>
        <begin position="164"/>
        <end position="182"/>
    </location>
</feature>
<feature type="transmembrane region" description="Helical" evidence="1">
    <location>
        <begin position="62"/>
        <end position="82"/>
    </location>
</feature>
<name>A0ABW2PMM6_9BACL</name>
<feature type="transmembrane region" description="Helical" evidence="1">
    <location>
        <begin position="132"/>
        <end position="152"/>
    </location>
</feature>
<feature type="transmembrane region" description="Helical" evidence="1">
    <location>
        <begin position="21"/>
        <end position="42"/>
    </location>
</feature>
<keyword evidence="1" id="KW-0472">Membrane</keyword>
<evidence type="ECO:0000256" key="1">
    <source>
        <dbReference type="SAM" id="Phobius"/>
    </source>
</evidence>
<feature type="transmembrane region" description="Helical" evidence="1">
    <location>
        <begin position="103"/>
        <end position="126"/>
    </location>
</feature>
<sequence length="335" mass="40020">MIAKRLFWMRVSRYMKQQWKTVRLIVDWTIFLYGVVPLLIWAGYSYWRIWQGDFDWMRDVPYLLWTILFGWVMWQDRIFVWVERADIILVSDRSMIRQLKWYSVSYHLVQHVIQYGFYLLLITPILHMKGRSAVEILAFGASLFLLAWCHAWIQYQLRLRHAHLTKRFLIILLAFVGVYALLIESVLLGVLIGSVMVTFALYVGEGWVSRHPSIGREIEIGERERASFDRMLLTTSGAIEKTSERKRPLYRPRPNRFGTVRRTMALLMYFRTPSHRNLWFRLIPLGVTSVILLPSWFKVLVPIYLLYVAYQEHTSFTREMERHPFFQSIQERGSS</sequence>
<dbReference type="RefSeq" id="WP_214790178.1">
    <property type="nucleotide sequence ID" value="NZ_JANIEL010000093.1"/>
</dbReference>
<proteinExistence type="predicted"/>
<evidence type="ECO:0000313" key="2">
    <source>
        <dbReference type="EMBL" id="MFC7390739.1"/>
    </source>
</evidence>
<protein>
    <submittedName>
        <fullName evidence="2">ABC transporter permease</fullName>
    </submittedName>
</protein>
<dbReference type="InterPro" id="IPR010288">
    <property type="entry name" value="EcsB_ABC"/>
</dbReference>
<dbReference type="Proteomes" id="UP001596439">
    <property type="component" value="Unassembled WGS sequence"/>
</dbReference>
<dbReference type="EMBL" id="JBHTCE010000002">
    <property type="protein sequence ID" value="MFC7390739.1"/>
    <property type="molecule type" value="Genomic_DNA"/>
</dbReference>
<keyword evidence="1" id="KW-0812">Transmembrane</keyword>